<evidence type="ECO:0000313" key="3">
    <source>
        <dbReference type="Proteomes" id="UP000075360"/>
    </source>
</evidence>
<organism evidence="2 3">
    <name type="scientific">Acetobacter senegalensis</name>
    <dbReference type="NCBI Taxonomy" id="446692"/>
    <lineage>
        <taxon>Bacteria</taxon>
        <taxon>Pseudomonadati</taxon>
        <taxon>Pseudomonadota</taxon>
        <taxon>Alphaproteobacteria</taxon>
        <taxon>Acetobacterales</taxon>
        <taxon>Acetobacteraceae</taxon>
        <taxon>Acetobacter</taxon>
    </lineage>
</organism>
<proteinExistence type="predicted"/>
<protein>
    <submittedName>
        <fullName evidence="2">Uncharacterized protein</fullName>
    </submittedName>
</protein>
<reference evidence="2 3" key="1">
    <citation type="submission" date="2015-06" db="EMBL/GenBank/DDBJ databases">
        <title>Improved classification and identification of acetic acid bacteria using matrix-assisted laser desorption/ionization time-of-flight mass spectrometry; Gluconobacter nephelii and Gluconobacter uchimurae are later heterotypic synonyms of Gluconobacter japonicus and Gluconobacter oxydans, respectively.</title>
        <authorList>
            <person name="Li L."/>
            <person name="Cleenwerck I."/>
            <person name="De Vuyst L."/>
            <person name="Vandamme P."/>
        </authorList>
    </citation>
    <scope>NUCLEOTIDE SEQUENCE [LARGE SCALE GENOMIC DNA]</scope>
    <source>
        <strain evidence="2 3">LMG 23690</strain>
    </source>
</reference>
<feature type="region of interest" description="Disordered" evidence="1">
    <location>
        <begin position="107"/>
        <end position="156"/>
    </location>
</feature>
<dbReference type="OrthoDB" id="7211084at2"/>
<accession>A0A149U4D7</accession>
<dbReference type="PATRIC" id="fig|446692.4.peg.663"/>
<dbReference type="EMBL" id="LHZU01000119">
    <property type="protein sequence ID" value="KXV60119.1"/>
    <property type="molecule type" value="Genomic_DNA"/>
</dbReference>
<comment type="caution">
    <text evidence="2">The sequence shown here is derived from an EMBL/GenBank/DDBJ whole genome shotgun (WGS) entry which is preliminary data.</text>
</comment>
<evidence type="ECO:0000313" key="2">
    <source>
        <dbReference type="EMBL" id="KXV60119.1"/>
    </source>
</evidence>
<sequence>MSKRLWSKFWWQDYERDPALRLCSLAAQGLWMRLLCLMHEGEPYGHLCVNHRPLHSRQLALMLGVAERQIARLMAELRDAGVFSTTPEGCIYSRRLLRDKAVSDQGAAWGRTGGNPSLKAASQTPASSPPSTQPAGVGEGLSPPHKHQEAEAESEADCTLTAFGPNDDVRLHLFKHGLSFLQKATGRPERSTRALLGKWLKMLHDDAACLLAVLAECAAFNPAEPVSWIEAKVRARVAELAQPMAHPASASPHAQRLAAWQNVPDMEGV</sequence>
<dbReference type="AlphaFoldDB" id="A0A149U4D7"/>
<dbReference type="Proteomes" id="UP000075360">
    <property type="component" value="Unassembled WGS sequence"/>
</dbReference>
<name>A0A149U4D7_9PROT</name>
<evidence type="ECO:0000256" key="1">
    <source>
        <dbReference type="SAM" id="MobiDB-lite"/>
    </source>
</evidence>
<dbReference type="RefSeq" id="WP_061471144.1">
    <property type="nucleotide sequence ID" value="NZ_LHZU01000119.1"/>
</dbReference>
<gene>
    <name evidence="2" type="ORF">AD948_06195</name>
</gene>